<proteinExistence type="predicted"/>
<protein>
    <submittedName>
        <fullName evidence="2">Uncharacterized protein</fullName>
    </submittedName>
</protein>
<name>A0A4V4HBE6_DENBC</name>
<dbReference type="AlphaFoldDB" id="A0A4V4HBE6"/>
<evidence type="ECO:0000256" key="1">
    <source>
        <dbReference type="SAM" id="SignalP"/>
    </source>
</evidence>
<evidence type="ECO:0000313" key="2">
    <source>
        <dbReference type="EMBL" id="THU79015.1"/>
    </source>
</evidence>
<dbReference type="EMBL" id="ML180093">
    <property type="protein sequence ID" value="THU79015.1"/>
    <property type="molecule type" value="Genomic_DNA"/>
</dbReference>
<dbReference type="Proteomes" id="UP000297245">
    <property type="component" value="Unassembled WGS sequence"/>
</dbReference>
<organism evidence="2 3">
    <name type="scientific">Dendrothele bispora (strain CBS 962.96)</name>
    <dbReference type="NCBI Taxonomy" id="1314807"/>
    <lineage>
        <taxon>Eukaryota</taxon>
        <taxon>Fungi</taxon>
        <taxon>Dikarya</taxon>
        <taxon>Basidiomycota</taxon>
        <taxon>Agaricomycotina</taxon>
        <taxon>Agaricomycetes</taxon>
        <taxon>Agaricomycetidae</taxon>
        <taxon>Agaricales</taxon>
        <taxon>Agaricales incertae sedis</taxon>
        <taxon>Dendrothele</taxon>
    </lineage>
</organism>
<feature type="chain" id="PRO_5020687024" evidence="1">
    <location>
        <begin position="20"/>
        <end position="52"/>
    </location>
</feature>
<evidence type="ECO:0000313" key="3">
    <source>
        <dbReference type="Proteomes" id="UP000297245"/>
    </source>
</evidence>
<keyword evidence="1" id="KW-0732">Signal</keyword>
<accession>A0A4V4HBE6</accession>
<keyword evidence="3" id="KW-1185">Reference proteome</keyword>
<sequence>MIIIPWLFHHCLLIYHCSSVTYILCSLVDSSLVCPLCPSSPYCSACLSTMLT</sequence>
<gene>
    <name evidence="2" type="ORF">K435DRAFT_34563</name>
</gene>
<reference evidence="2 3" key="1">
    <citation type="journal article" date="2019" name="Nat. Ecol. Evol.">
        <title>Megaphylogeny resolves global patterns of mushroom evolution.</title>
        <authorList>
            <person name="Varga T."/>
            <person name="Krizsan K."/>
            <person name="Foldi C."/>
            <person name="Dima B."/>
            <person name="Sanchez-Garcia M."/>
            <person name="Sanchez-Ramirez S."/>
            <person name="Szollosi G.J."/>
            <person name="Szarkandi J.G."/>
            <person name="Papp V."/>
            <person name="Albert L."/>
            <person name="Andreopoulos W."/>
            <person name="Angelini C."/>
            <person name="Antonin V."/>
            <person name="Barry K.W."/>
            <person name="Bougher N.L."/>
            <person name="Buchanan P."/>
            <person name="Buyck B."/>
            <person name="Bense V."/>
            <person name="Catcheside P."/>
            <person name="Chovatia M."/>
            <person name="Cooper J."/>
            <person name="Damon W."/>
            <person name="Desjardin D."/>
            <person name="Finy P."/>
            <person name="Geml J."/>
            <person name="Haridas S."/>
            <person name="Hughes K."/>
            <person name="Justo A."/>
            <person name="Karasinski D."/>
            <person name="Kautmanova I."/>
            <person name="Kiss B."/>
            <person name="Kocsube S."/>
            <person name="Kotiranta H."/>
            <person name="LaButti K.M."/>
            <person name="Lechner B.E."/>
            <person name="Liimatainen K."/>
            <person name="Lipzen A."/>
            <person name="Lukacs Z."/>
            <person name="Mihaltcheva S."/>
            <person name="Morgado L.N."/>
            <person name="Niskanen T."/>
            <person name="Noordeloos M.E."/>
            <person name="Ohm R.A."/>
            <person name="Ortiz-Santana B."/>
            <person name="Ovrebo C."/>
            <person name="Racz N."/>
            <person name="Riley R."/>
            <person name="Savchenko A."/>
            <person name="Shiryaev A."/>
            <person name="Soop K."/>
            <person name="Spirin V."/>
            <person name="Szebenyi C."/>
            <person name="Tomsovsky M."/>
            <person name="Tulloss R.E."/>
            <person name="Uehling J."/>
            <person name="Grigoriev I.V."/>
            <person name="Vagvolgyi C."/>
            <person name="Papp T."/>
            <person name="Martin F.M."/>
            <person name="Miettinen O."/>
            <person name="Hibbett D.S."/>
            <person name="Nagy L.G."/>
        </authorList>
    </citation>
    <scope>NUCLEOTIDE SEQUENCE [LARGE SCALE GENOMIC DNA]</scope>
    <source>
        <strain evidence="2 3">CBS 962.96</strain>
    </source>
</reference>
<feature type="signal peptide" evidence="1">
    <location>
        <begin position="1"/>
        <end position="19"/>
    </location>
</feature>